<name>A0ABT7TVC4_ACTVI</name>
<reference evidence="4" key="1">
    <citation type="submission" date="2023-06" db="EMBL/GenBank/DDBJ databases">
        <title>Identification and characterization of horizontal gene transfer across gut microbiota members of farm animals based on homology search.</title>
        <authorList>
            <person name="Zeman M."/>
            <person name="Kubasova T."/>
            <person name="Jahodarova E."/>
            <person name="Nykrynova M."/>
            <person name="Rychlik I."/>
        </authorList>
    </citation>
    <scope>NUCLEOTIDE SEQUENCE [LARGE SCALE GENOMIC DNA]</scope>
    <source>
        <strain evidence="4">ET81</strain>
    </source>
</reference>
<dbReference type="Pfam" id="PF13367">
    <property type="entry name" value="PrsW-protease"/>
    <property type="match status" value="1"/>
</dbReference>
<evidence type="ECO:0000256" key="1">
    <source>
        <dbReference type="SAM" id="MobiDB-lite"/>
    </source>
</evidence>
<feature type="compositionally biased region" description="Pro residues" evidence="1">
    <location>
        <begin position="1"/>
        <end position="10"/>
    </location>
</feature>
<keyword evidence="3" id="KW-0645">Protease</keyword>
<keyword evidence="2" id="KW-0812">Transmembrane</keyword>
<sequence length="434" mass="47313">MSMPPSPWAPRPGYRRSSALPQTPADSGPLPGVGQRYQVHRDSQGTPPSRATDPEDGRQQQHEQVASLIPPAIPARVGAIVMLTAIVLFSMLTVYFFSGLRDDFGPVVLPSFLLALIPLGGVLVVTMLLAGVFWYVRWEPRPPDVFTVVTLLVAFLWGTSVSTLCSLVVNGWVARVITEAMGDPDTAGVISAPLVEELTKGLGVLFVFLIWRRTINGTIDGVVYAAFTAAGFAFVENILYFVQGWEYVGTIFVMRGVLSPFAHLTFTSCTGVAIGVSSRRRSQYAWAWMAPVGLVGAILLHATWNGFVAANFGVYLLLQFPFYALCAGLVSWLRWSERRSMRRGLEDYAHAGWFSPAEVQMLTTGAGRRSGRRWAATRGLQAAAAMNTFQKGAAELAQLRQQAVDSHDLGELSVKETELLDRISSARRSFLGAG</sequence>
<dbReference type="Proteomes" id="UP001529257">
    <property type="component" value="Unassembled WGS sequence"/>
</dbReference>
<keyword evidence="3" id="KW-0378">Hydrolase</keyword>
<dbReference type="PANTHER" id="PTHR36844">
    <property type="entry name" value="PROTEASE PRSW"/>
    <property type="match status" value="1"/>
</dbReference>
<gene>
    <name evidence="3" type="ORF">QUV91_01770</name>
</gene>
<feature type="transmembrane region" description="Helical" evidence="2">
    <location>
        <begin position="248"/>
        <end position="274"/>
    </location>
</feature>
<dbReference type="PANTHER" id="PTHR36844:SF1">
    <property type="entry name" value="PROTEASE PRSW"/>
    <property type="match status" value="1"/>
</dbReference>
<keyword evidence="2" id="KW-0472">Membrane</keyword>
<organism evidence="3 4">
    <name type="scientific">Actinomyces viscosus</name>
    <dbReference type="NCBI Taxonomy" id="1656"/>
    <lineage>
        <taxon>Bacteria</taxon>
        <taxon>Bacillati</taxon>
        <taxon>Actinomycetota</taxon>
        <taxon>Actinomycetes</taxon>
        <taxon>Actinomycetales</taxon>
        <taxon>Actinomycetaceae</taxon>
        <taxon>Actinomyces</taxon>
    </lineage>
</organism>
<keyword evidence="2" id="KW-1133">Transmembrane helix</keyword>
<dbReference type="EMBL" id="JAUDBR010000001">
    <property type="protein sequence ID" value="MDM8075779.1"/>
    <property type="molecule type" value="Genomic_DNA"/>
</dbReference>
<protein>
    <submittedName>
        <fullName evidence="3">PrsW family intramembrane metalloprotease</fullName>
    </submittedName>
</protein>
<feature type="transmembrane region" description="Helical" evidence="2">
    <location>
        <begin position="313"/>
        <end position="333"/>
    </location>
</feature>
<proteinExistence type="predicted"/>
<accession>A0ABT7TVC4</accession>
<feature type="transmembrane region" description="Helical" evidence="2">
    <location>
        <begin position="148"/>
        <end position="169"/>
    </location>
</feature>
<reference evidence="3 4" key="2">
    <citation type="submission" date="2023-06" db="EMBL/GenBank/DDBJ databases">
        <authorList>
            <person name="Zeman M."/>
            <person name="Kubasova T."/>
            <person name="Jahodarova E."/>
            <person name="Nykrynova M."/>
            <person name="Rychlik I."/>
        </authorList>
    </citation>
    <scope>NUCLEOTIDE SEQUENCE [LARGE SCALE GENOMIC DNA]</scope>
    <source>
        <strain evidence="3 4">ET81</strain>
    </source>
</reference>
<dbReference type="GO" id="GO:0008237">
    <property type="term" value="F:metallopeptidase activity"/>
    <property type="evidence" value="ECO:0007669"/>
    <property type="project" value="UniProtKB-KW"/>
</dbReference>
<keyword evidence="3" id="KW-0482">Metalloprotease</keyword>
<dbReference type="InterPro" id="IPR026898">
    <property type="entry name" value="PrsW"/>
</dbReference>
<feature type="transmembrane region" description="Helical" evidence="2">
    <location>
        <begin position="77"/>
        <end position="97"/>
    </location>
</feature>
<evidence type="ECO:0000313" key="4">
    <source>
        <dbReference type="Proteomes" id="UP001529257"/>
    </source>
</evidence>
<keyword evidence="4" id="KW-1185">Reference proteome</keyword>
<feature type="transmembrane region" description="Helical" evidence="2">
    <location>
        <begin position="286"/>
        <end position="307"/>
    </location>
</feature>
<feature type="region of interest" description="Disordered" evidence="1">
    <location>
        <begin position="1"/>
        <end position="64"/>
    </location>
</feature>
<evidence type="ECO:0000256" key="2">
    <source>
        <dbReference type="SAM" id="Phobius"/>
    </source>
</evidence>
<feature type="compositionally biased region" description="Basic and acidic residues" evidence="1">
    <location>
        <begin position="52"/>
        <end position="61"/>
    </location>
</feature>
<dbReference type="RefSeq" id="WP_289594649.1">
    <property type="nucleotide sequence ID" value="NZ_JAUDBR010000001.1"/>
</dbReference>
<evidence type="ECO:0000313" key="3">
    <source>
        <dbReference type="EMBL" id="MDM8075779.1"/>
    </source>
</evidence>
<feature type="transmembrane region" description="Helical" evidence="2">
    <location>
        <begin position="222"/>
        <end position="242"/>
    </location>
</feature>
<feature type="transmembrane region" description="Helical" evidence="2">
    <location>
        <begin position="109"/>
        <end position="136"/>
    </location>
</feature>
<comment type="caution">
    <text evidence="3">The sequence shown here is derived from an EMBL/GenBank/DDBJ whole genome shotgun (WGS) entry which is preliminary data.</text>
</comment>